<comment type="similarity">
    <text evidence="1">Belongs to the sigma-70 factor family. ECF subfamily.</text>
</comment>
<evidence type="ECO:0000256" key="1">
    <source>
        <dbReference type="ARBA" id="ARBA00010641"/>
    </source>
</evidence>
<dbReference type="InterPro" id="IPR013324">
    <property type="entry name" value="RNA_pol_sigma_r3/r4-like"/>
</dbReference>
<dbReference type="SUPFAM" id="SSF88659">
    <property type="entry name" value="Sigma3 and sigma4 domains of RNA polymerase sigma factors"/>
    <property type="match status" value="1"/>
</dbReference>
<comment type="caution">
    <text evidence="7">The sequence shown here is derived from an EMBL/GenBank/DDBJ whole genome shotgun (WGS) entry which is preliminary data.</text>
</comment>
<evidence type="ECO:0000256" key="3">
    <source>
        <dbReference type="ARBA" id="ARBA00023082"/>
    </source>
</evidence>
<dbReference type="GO" id="GO:0003677">
    <property type="term" value="F:DNA binding"/>
    <property type="evidence" value="ECO:0007669"/>
    <property type="project" value="UniProtKB-KW"/>
</dbReference>
<organism evidence="7 8">
    <name type="scientific">Kouleothrix aurantiaca</name>
    <dbReference type="NCBI Taxonomy" id="186479"/>
    <lineage>
        <taxon>Bacteria</taxon>
        <taxon>Bacillati</taxon>
        <taxon>Chloroflexota</taxon>
        <taxon>Chloroflexia</taxon>
        <taxon>Chloroflexales</taxon>
        <taxon>Roseiflexineae</taxon>
        <taxon>Roseiflexaceae</taxon>
        <taxon>Kouleothrix</taxon>
    </lineage>
</organism>
<keyword evidence="2" id="KW-0805">Transcription regulation</keyword>
<evidence type="ECO:0000259" key="6">
    <source>
        <dbReference type="Pfam" id="PF04542"/>
    </source>
</evidence>
<dbReference type="Proteomes" id="UP000050509">
    <property type="component" value="Unassembled WGS sequence"/>
</dbReference>
<dbReference type="AlphaFoldDB" id="A0A0P9HGG4"/>
<keyword evidence="5" id="KW-0804">Transcription</keyword>
<dbReference type="InterPro" id="IPR014284">
    <property type="entry name" value="RNA_pol_sigma-70_dom"/>
</dbReference>
<keyword evidence="4" id="KW-0238">DNA-binding</keyword>
<keyword evidence="8" id="KW-1185">Reference proteome</keyword>
<dbReference type="Pfam" id="PF04542">
    <property type="entry name" value="Sigma70_r2"/>
    <property type="match status" value="1"/>
</dbReference>
<dbReference type="EMBL" id="LJCR01000156">
    <property type="protein sequence ID" value="KPV53891.1"/>
    <property type="molecule type" value="Genomic_DNA"/>
</dbReference>
<dbReference type="SUPFAM" id="SSF88946">
    <property type="entry name" value="Sigma2 domain of RNA polymerase sigma factors"/>
    <property type="match status" value="1"/>
</dbReference>
<dbReference type="InterPro" id="IPR013325">
    <property type="entry name" value="RNA_pol_sigma_r2"/>
</dbReference>
<evidence type="ECO:0000313" key="7">
    <source>
        <dbReference type="EMBL" id="KPV53891.1"/>
    </source>
</evidence>
<dbReference type="PANTHER" id="PTHR43133">
    <property type="entry name" value="RNA POLYMERASE ECF-TYPE SIGMA FACTO"/>
    <property type="match status" value="1"/>
</dbReference>
<evidence type="ECO:0000256" key="4">
    <source>
        <dbReference type="ARBA" id="ARBA00023125"/>
    </source>
</evidence>
<feature type="domain" description="RNA polymerase sigma-70 region 2" evidence="6">
    <location>
        <begin position="108"/>
        <end position="147"/>
    </location>
</feature>
<evidence type="ECO:0000256" key="5">
    <source>
        <dbReference type="ARBA" id="ARBA00023163"/>
    </source>
</evidence>
<name>A0A0P9HGG4_9CHLR</name>
<dbReference type="GO" id="GO:0016987">
    <property type="term" value="F:sigma factor activity"/>
    <property type="evidence" value="ECO:0007669"/>
    <property type="project" value="UniProtKB-KW"/>
</dbReference>
<accession>A0A0P9HGG4</accession>
<gene>
    <name evidence="7" type="ORF">SE17_07005</name>
</gene>
<dbReference type="InterPro" id="IPR039425">
    <property type="entry name" value="RNA_pol_sigma-70-like"/>
</dbReference>
<dbReference type="InterPro" id="IPR007627">
    <property type="entry name" value="RNA_pol_sigma70_r2"/>
</dbReference>
<dbReference type="Gene3D" id="1.10.1740.10">
    <property type="match status" value="1"/>
</dbReference>
<sequence length="269" mass="30647">MLHDAEKHRACRVIVDSLNATHSWNLSAHTLQNYYEFAIASLEREPDLAGHLLQMRVQNYHADHQQVEAICDSNHARHTWVMLELHGTITRILASKFTSPYRPDDGQAGLEDLAQTAIITIWQKIDTFAYKSRLNTWVYTIAVRQMQQVAKMSNTQKRALGSEAYSLEEHIEAGAPAPEAPESAPDIYVLDEQLRALIERVLIEQPDKRLITVFSLSHNEQLTLRAIGEKLELSPSRVYGMLQQAIKILQQDKSVRAWFGKDDDTLHPS</sequence>
<reference evidence="7 8" key="1">
    <citation type="submission" date="2015-09" db="EMBL/GenBank/DDBJ databases">
        <title>Draft genome sequence of Kouleothrix aurantiaca JCM 19913.</title>
        <authorList>
            <person name="Hemp J."/>
        </authorList>
    </citation>
    <scope>NUCLEOTIDE SEQUENCE [LARGE SCALE GENOMIC DNA]</scope>
    <source>
        <strain evidence="7 8">COM-B</strain>
    </source>
</reference>
<proteinExistence type="inferred from homology"/>
<keyword evidence="3" id="KW-0731">Sigma factor</keyword>
<dbReference type="GO" id="GO:0006352">
    <property type="term" value="P:DNA-templated transcription initiation"/>
    <property type="evidence" value="ECO:0007669"/>
    <property type="project" value="InterPro"/>
</dbReference>
<evidence type="ECO:0000256" key="2">
    <source>
        <dbReference type="ARBA" id="ARBA00023015"/>
    </source>
</evidence>
<protein>
    <recommendedName>
        <fullName evidence="6">RNA polymerase sigma-70 region 2 domain-containing protein</fullName>
    </recommendedName>
</protein>
<dbReference type="NCBIfam" id="TIGR02937">
    <property type="entry name" value="sigma70-ECF"/>
    <property type="match status" value="1"/>
</dbReference>
<dbReference type="PANTHER" id="PTHR43133:SF8">
    <property type="entry name" value="RNA POLYMERASE SIGMA FACTOR HI_1459-RELATED"/>
    <property type="match status" value="1"/>
</dbReference>
<evidence type="ECO:0000313" key="8">
    <source>
        <dbReference type="Proteomes" id="UP000050509"/>
    </source>
</evidence>